<gene>
    <name evidence="2" type="ORF">ANDO1_3034</name>
    <name evidence="3" type="ORF">ANDO2_2896</name>
</gene>
<dbReference type="PANTHER" id="PTHR36251:SF2">
    <property type="entry name" value="GIFSY-2 PROPHAGE HOST SPECIFICITY PROTEIN J, PHAGE LAMBDA"/>
    <property type="match status" value="1"/>
</dbReference>
<dbReference type="InterPro" id="IPR015406">
    <property type="entry name" value="GpJ_CSF"/>
</dbReference>
<name>A0A484QFL5_9ZZZZ</name>
<accession>A0A484QFL5</accession>
<dbReference type="EMBL" id="CAADIB010000016">
    <property type="protein sequence ID" value="VFR36315.1"/>
    <property type="molecule type" value="Genomic_DNA"/>
</dbReference>
<dbReference type="SUPFAM" id="SSF49265">
    <property type="entry name" value="Fibronectin type III"/>
    <property type="match status" value="1"/>
</dbReference>
<evidence type="ECO:0000313" key="3">
    <source>
        <dbReference type="EMBL" id="VFR36315.1"/>
    </source>
</evidence>
<dbReference type="InterPro" id="IPR003961">
    <property type="entry name" value="FN3_dom"/>
</dbReference>
<dbReference type="InterPro" id="IPR053171">
    <property type="entry name" value="Viral_Tip_Attach_Protein"/>
</dbReference>
<dbReference type="PANTHER" id="PTHR36251">
    <property type="entry name" value="FELS-1 PROPHAGE HOST SPECIFICITY PROTEIN-RELATED"/>
    <property type="match status" value="1"/>
</dbReference>
<dbReference type="InterPro" id="IPR013783">
    <property type="entry name" value="Ig-like_fold"/>
</dbReference>
<dbReference type="InterPro" id="IPR036116">
    <property type="entry name" value="FN3_sf"/>
</dbReference>
<feature type="domain" description="Fibronectin type-III" evidence="1">
    <location>
        <begin position="781"/>
        <end position="880"/>
    </location>
</feature>
<dbReference type="CDD" id="cd00063">
    <property type="entry name" value="FN3"/>
    <property type="match status" value="1"/>
</dbReference>
<dbReference type="InterPro" id="IPR032876">
    <property type="entry name" value="J_dom"/>
</dbReference>
<dbReference type="Gene3D" id="2.60.40.10">
    <property type="entry name" value="Immunoglobulins"/>
    <property type="match status" value="1"/>
</dbReference>
<evidence type="ECO:0000259" key="1">
    <source>
        <dbReference type="PROSITE" id="PS50853"/>
    </source>
</evidence>
<protein>
    <submittedName>
        <fullName evidence="3">Phage tail fiber protein</fullName>
    </submittedName>
</protein>
<dbReference type="Pfam" id="PF24801">
    <property type="entry name" value="FNIII-A_GpJ"/>
    <property type="match status" value="1"/>
</dbReference>
<proteinExistence type="predicted"/>
<reference evidence="3" key="1">
    <citation type="submission" date="2019-03" db="EMBL/GenBank/DDBJ databases">
        <authorList>
            <person name="Danneels B."/>
        </authorList>
    </citation>
    <scope>NUCLEOTIDE SEQUENCE</scope>
</reference>
<sequence length="1057" mass="113296">MTQAQQHDEAPPGAFCISGPLKSIARRGGMTIVGAKGGKGGGGGARQPVEAPDSLHSIAFAKVLDLISEGPIAGPAHGTAGLLRDIYLDGTPIQNDDGTLNFQNVRADFRAGTQSQDHIAGFPAAENTIGINVELRSAQPWVRLVTNTALSAVRVTLETRGLSQADTSNGDIRGYRVEYAIDVQTDGGAWAEVLRSALDGKTTQTYARTHRIDLPDASSGWNVRVRRLTPNANSSTIADTTYIQAITEVIDAKLRMPMSALVGIEVDASQFQSVPQRAFHFRGRVLSVPANYDPETRTYSGTWDGSFKQAWSNNPAWIFYDMVGNDRYGQGAFIPAAKLSMLKWALYPIAQYCDEMVPNGFGGLEPRFTCNAYLQEQGDAYRVLSDLASVFRGMVYEQGGAVMAAADIPGEPSYTYSSANVIDGRFTYVGAALRTRYTVAQVSWNDMSDMGRAKMEAVEDREAQARYGLRITQVTAFGCTSRGQAVRAAKWSLLTSQRETQGVTFQVGLDHAVVAPGKVIRVVDPNRAGRRIGGRIRAASATVIEVDAEVGVRPGDRLVVNLPSGVSESRLISSAVGEFITADQTIFTVDSTEITADMVGLPGATLTITVTQAFSETPEPEAVWTVESEALSSQLFRVLSINRQDGLVAEISAVQHEPGKYQNVDYGTKIDTRPITVVPPSVQPAPAQVLLSSYSVLGQGIAQHNAVIEWTAAPSAVAYQVQWRRDNSDWIEGGRTGSARLELENIRAGAYLARVRAINAAGIPSLWASSMETQLSGNVVPPSALTHLTPTSLVFGIRLDWGFPLGPSIIERTELWYGQANDLQQAIKLGDFAYPQATHTLMGLAAGAQLFFWGRLVDKNGEIGPWYPVSGGGVMGLASSDAGEILEYLQGQITETQLAQALIEKIDSGGESAVVVEQLVNQLAAMYTIKTQITDGGRTYLAGIGVGVENNEGTIESQVLVAADRFAVLHPNGSTTSVPFVIQGGQVFINEAFIGQLDASKIRAGSITADKMAVSSLSAISADVGVLRTAASGARLEIRNNEILLYDNARLRVRVGV</sequence>
<dbReference type="Pfam" id="PF13550">
    <property type="entry name" value="Phage-tail_3"/>
    <property type="match status" value="1"/>
</dbReference>
<organism evidence="3">
    <name type="scientific">plant metagenome</name>
    <dbReference type="NCBI Taxonomy" id="1297885"/>
    <lineage>
        <taxon>unclassified sequences</taxon>
        <taxon>metagenomes</taxon>
        <taxon>organismal metagenomes</taxon>
    </lineage>
</organism>
<dbReference type="Pfam" id="PF09327">
    <property type="entry name" value="Phage_Tail_Tip"/>
    <property type="match status" value="1"/>
</dbReference>
<dbReference type="PROSITE" id="PS50853">
    <property type="entry name" value="FN3"/>
    <property type="match status" value="1"/>
</dbReference>
<dbReference type="AlphaFoldDB" id="A0A484QFL5"/>
<evidence type="ECO:0000313" key="2">
    <source>
        <dbReference type="EMBL" id="VFR31860.1"/>
    </source>
</evidence>
<dbReference type="EMBL" id="CAADHZ010000024">
    <property type="protein sequence ID" value="VFR31860.1"/>
    <property type="molecule type" value="Genomic_DNA"/>
</dbReference>
<dbReference type="InterPro" id="IPR055385">
    <property type="entry name" value="GpJ_HDII-ins2"/>
</dbReference>